<dbReference type="CDD" id="cd16380">
    <property type="entry name" value="YitT_C"/>
    <property type="match status" value="1"/>
</dbReference>
<keyword evidence="2" id="KW-1003">Cell membrane</keyword>
<proteinExistence type="predicted"/>
<dbReference type="PIRSF" id="PIRSF006483">
    <property type="entry name" value="Membrane_protein_YitT"/>
    <property type="match status" value="1"/>
</dbReference>
<feature type="domain" description="DUF2179" evidence="7">
    <location>
        <begin position="226"/>
        <end position="280"/>
    </location>
</feature>
<feature type="transmembrane region" description="Helical" evidence="6">
    <location>
        <begin position="156"/>
        <end position="177"/>
    </location>
</feature>
<keyword evidence="9" id="KW-1185">Reference proteome</keyword>
<evidence type="ECO:0000256" key="3">
    <source>
        <dbReference type="ARBA" id="ARBA00022692"/>
    </source>
</evidence>
<accession>A0A0E3ZBN2</accession>
<dbReference type="HOGENOM" id="CLU_063199_2_0_0"/>
<protein>
    <submittedName>
        <fullName evidence="8">Membrane protein</fullName>
    </submittedName>
</protein>
<dbReference type="STRING" id="187101.VC03_01405"/>
<evidence type="ECO:0000256" key="6">
    <source>
        <dbReference type="SAM" id="Phobius"/>
    </source>
</evidence>
<feature type="transmembrane region" description="Helical" evidence="6">
    <location>
        <begin position="88"/>
        <end position="106"/>
    </location>
</feature>
<feature type="transmembrane region" description="Helical" evidence="6">
    <location>
        <begin position="113"/>
        <end position="136"/>
    </location>
</feature>
<dbReference type="InterPro" id="IPR019264">
    <property type="entry name" value="DUF2179"/>
</dbReference>
<reference evidence="8 9" key="1">
    <citation type="journal article" date="2012" name="BMC Genomics">
        <title>Genomic sequence analysis and characterization of Sneathia amnii sp. nov.</title>
        <authorList>
            <consortium name="Vaginal Microbiome Consortium (additional members)"/>
            <person name="Harwich M.D.Jr."/>
            <person name="Serrano M.G."/>
            <person name="Fettweis J.M."/>
            <person name="Alves J.M."/>
            <person name="Reimers M.A."/>
            <person name="Buck G.A."/>
            <person name="Jefferson K.K."/>
        </authorList>
    </citation>
    <scope>NUCLEOTIDE SEQUENCE [LARGE SCALE GENOMIC DNA]</scope>
    <source>
        <strain evidence="8 9">SN35</strain>
    </source>
</reference>
<dbReference type="AlphaFoldDB" id="A0A0E3ZBN2"/>
<organism evidence="8 9">
    <name type="scientific">Sneathia vaginalis</name>
    <dbReference type="NCBI Taxonomy" id="187101"/>
    <lineage>
        <taxon>Bacteria</taxon>
        <taxon>Fusobacteriati</taxon>
        <taxon>Fusobacteriota</taxon>
        <taxon>Fusobacteriia</taxon>
        <taxon>Fusobacteriales</taxon>
        <taxon>Leptotrichiaceae</taxon>
        <taxon>Sneathia</taxon>
    </lineage>
</organism>
<dbReference type="PANTHER" id="PTHR33545">
    <property type="entry name" value="UPF0750 MEMBRANE PROTEIN YITT-RELATED"/>
    <property type="match status" value="1"/>
</dbReference>
<evidence type="ECO:0000256" key="5">
    <source>
        <dbReference type="ARBA" id="ARBA00023136"/>
    </source>
</evidence>
<dbReference type="InterPro" id="IPR015867">
    <property type="entry name" value="N-reg_PII/ATP_PRibTrfase_C"/>
</dbReference>
<dbReference type="InterPro" id="IPR051461">
    <property type="entry name" value="UPF0750_membrane"/>
</dbReference>
<evidence type="ECO:0000256" key="4">
    <source>
        <dbReference type="ARBA" id="ARBA00022989"/>
    </source>
</evidence>
<dbReference type="EMBL" id="CP011280">
    <property type="protein sequence ID" value="AKC95230.1"/>
    <property type="molecule type" value="Genomic_DNA"/>
</dbReference>
<dbReference type="RefSeq" id="WP_046328336.1">
    <property type="nucleotide sequence ID" value="NZ_CAUPIC010000001.1"/>
</dbReference>
<dbReference type="Pfam" id="PF02588">
    <property type="entry name" value="YitT_membrane"/>
    <property type="match status" value="1"/>
</dbReference>
<evidence type="ECO:0000313" key="8">
    <source>
        <dbReference type="EMBL" id="AKC95230.1"/>
    </source>
</evidence>
<keyword evidence="3 6" id="KW-0812">Transmembrane</keyword>
<evidence type="ECO:0000259" key="7">
    <source>
        <dbReference type="Pfam" id="PF10035"/>
    </source>
</evidence>
<feature type="transmembrane region" description="Helical" evidence="6">
    <location>
        <begin position="61"/>
        <end position="82"/>
    </location>
</feature>
<feature type="transmembrane region" description="Helical" evidence="6">
    <location>
        <begin position="12"/>
        <end position="29"/>
    </location>
</feature>
<comment type="subcellular location">
    <subcellularLocation>
        <location evidence="1">Cell membrane</location>
        <topology evidence="1">Multi-pass membrane protein</topology>
    </subcellularLocation>
</comment>
<dbReference type="KEGG" id="sns:VC03_01405"/>
<dbReference type="PATRIC" id="fig|1069640.6.peg.268"/>
<name>A0A0E3ZBN2_9FUSO</name>
<dbReference type="Proteomes" id="UP000033103">
    <property type="component" value="Chromosome"/>
</dbReference>
<dbReference type="Gene3D" id="3.30.70.120">
    <property type="match status" value="1"/>
</dbReference>
<dbReference type="OrthoDB" id="9779786at2"/>
<keyword evidence="4 6" id="KW-1133">Transmembrane helix</keyword>
<evidence type="ECO:0000256" key="2">
    <source>
        <dbReference type="ARBA" id="ARBA00022475"/>
    </source>
</evidence>
<evidence type="ECO:0000313" key="9">
    <source>
        <dbReference type="Proteomes" id="UP000033103"/>
    </source>
</evidence>
<sequence>MKNKANEKKRLIVSILLTIGSGIIQAYIIESMMRPSGLISMGFTGLALLLHMGLEKIHINLSVSFFLIVLNLPVAVICAKAISKRFTILSLLQILSASVCLMIFDFKPFFSSVILNITVGAFVYGIQIVMALKAGGSTGGTDFIALYVSNKINKAIWEYIFVFNALLLIILGFLFGWDRAGYSLIFQFVTTYTISKFYTRYARVTIQVITAYPDEIISDYMKIIHHGITKAKGIGGYSNKEYGILYAVVSSYEVAEVVNVIKNIDSNAIINIYKTEDFYGKFHLDPI</sequence>
<dbReference type="PANTHER" id="PTHR33545:SF5">
    <property type="entry name" value="UPF0750 MEMBRANE PROTEIN YITT"/>
    <property type="match status" value="1"/>
</dbReference>
<dbReference type="InterPro" id="IPR003740">
    <property type="entry name" value="YitT"/>
</dbReference>
<keyword evidence="5 6" id="KW-0472">Membrane</keyword>
<dbReference type="GO" id="GO:0005886">
    <property type="term" value="C:plasma membrane"/>
    <property type="evidence" value="ECO:0007669"/>
    <property type="project" value="UniProtKB-SubCell"/>
</dbReference>
<dbReference type="Pfam" id="PF10035">
    <property type="entry name" value="DUF2179"/>
    <property type="match status" value="1"/>
</dbReference>
<evidence type="ECO:0000256" key="1">
    <source>
        <dbReference type="ARBA" id="ARBA00004651"/>
    </source>
</evidence>
<gene>
    <name evidence="8" type="ORF">VC03_01405</name>
</gene>